<dbReference type="KEGG" id="epa:110238392"/>
<dbReference type="Pfam" id="PF04814">
    <property type="entry name" value="HNF-1_N"/>
    <property type="match status" value="1"/>
</dbReference>
<dbReference type="InterPro" id="IPR044869">
    <property type="entry name" value="HNF-1_POU"/>
</dbReference>
<dbReference type="RefSeq" id="XP_020899722.1">
    <property type="nucleotide sequence ID" value="XM_021044063.2"/>
</dbReference>
<name>A0A913X6I1_EXADI</name>
<feature type="compositionally biased region" description="Polar residues" evidence="8">
    <location>
        <begin position="62"/>
        <end position="71"/>
    </location>
</feature>
<evidence type="ECO:0000256" key="8">
    <source>
        <dbReference type="SAM" id="MobiDB-lite"/>
    </source>
</evidence>
<keyword evidence="2" id="KW-0805">Transcription regulation</keyword>
<evidence type="ECO:0000256" key="4">
    <source>
        <dbReference type="ARBA" id="ARBA00023155"/>
    </source>
</evidence>
<reference evidence="12" key="1">
    <citation type="submission" date="2022-11" db="UniProtKB">
        <authorList>
            <consortium name="EnsemblMetazoa"/>
        </authorList>
    </citation>
    <scope>IDENTIFICATION</scope>
</reference>
<feature type="DNA-binding region" description="Homeobox" evidence="7">
    <location>
        <begin position="189"/>
        <end position="269"/>
    </location>
</feature>
<evidence type="ECO:0000256" key="1">
    <source>
        <dbReference type="ARBA" id="ARBA00004123"/>
    </source>
</evidence>
<protein>
    <recommendedName>
        <fullName evidence="14">Hepatocyte nuclear factor 1-alpha</fullName>
    </recommendedName>
</protein>
<feature type="compositionally biased region" description="Low complexity" evidence="8">
    <location>
        <begin position="281"/>
        <end position="296"/>
    </location>
</feature>
<dbReference type="Gene3D" id="1.10.10.60">
    <property type="entry name" value="Homeodomain-like"/>
    <property type="match status" value="1"/>
</dbReference>
<dbReference type="PANTHER" id="PTHR11568:SF1">
    <property type="entry name" value="HEPATOCYTE NUCLEAR FACTOR 1-BETA-LIKE ISOFORM X1"/>
    <property type="match status" value="1"/>
</dbReference>
<evidence type="ECO:0000256" key="5">
    <source>
        <dbReference type="ARBA" id="ARBA00023163"/>
    </source>
</evidence>
<dbReference type="CDD" id="cd00086">
    <property type="entry name" value="homeodomain"/>
    <property type="match status" value="1"/>
</dbReference>
<keyword evidence="6 7" id="KW-0539">Nucleus</keyword>
<evidence type="ECO:0000256" key="7">
    <source>
        <dbReference type="PROSITE-ProRule" id="PRU00108"/>
    </source>
</evidence>
<evidence type="ECO:0000256" key="6">
    <source>
        <dbReference type="ARBA" id="ARBA00023242"/>
    </source>
</evidence>
<comment type="subcellular location">
    <subcellularLocation>
        <location evidence="1 7">Nucleus</location>
    </subcellularLocation>
</comment>
<keyword evidence="3 7" id="KW-0238">DNA-binding</keyword>
<dbReference type="GO" id="GO:0000978">
    <property type="term" value="F:RNA polymerase II cis-regulatory region sequence-specific DNA binding"/>
    <property type="evidence" value="ECO:0007669"/>
    <property type="project" value="TreeGrafter"/>
</dbReference>
<keyword evidence="5" id="KW-0804">Transcription</keyword>
<dbReference type="InterPro" id="IPR044866">
    <property type="entry name" value="HNF_P1"/>
</dbReference>
<evidence type="ECO:0000259" key="11">
    <source>
        <dbReference type="PROSITE" id="PS51937"/>
    </source>
</evidence>
<feature type="region of interest" description="Disordered" evidence="8">
    <location>
        <begin position="172"/>
        <end position="192"/>
    </location>
</feature>
<dbReference type="GO" id="GO:0045893">
    <property type="term" value="P:positive regulation of DNA-templated transcription"/>
    <property type="evidence" value="ECO:0007669"/>
    <property type="project" value="InterPro"/>
</dbReference>
<proteinExistence type="predicted"/>
<dbReference type="InterPro" id="IPR009057">
    <property type="entry name" value="Homeodomain-like_sf"/>
</dbReference>
<evidence type="ECO:0000256" key="3">
    <source>
        <dbReference type="ARBA" id="ARBA00023125"/>
    </source>
</evidence>
<feature type="domain" description="Homeobox" evidence="9">
    <location>
        <begin position="187"/>
        <end position="268"/>
    </location>
</feature>
<evidence type="ECO:0000259" key="10">
    <source>
        <dbReference type="PROSITE" id="PS51936"/>
    </source>
</evidence>
<dbReference type="InterPro" id="IPR006899">
    <property type="entry name" value="HNF-1_N"/>
</dbReference>
<feature type="compositionally biased region" description="Basic and acidic residues" evidence="8">
    <location>
        <begin position="38"/>
        <end position="60"/>
    </location>
</feature>
<dbReference type="PROSITE" id="PS51936">
    <property type="entry name" value="POU_4"/>
    <property type="match status" value="1"/>
</dbReference>
<dbReference type="SUPFAM" id="SSF100957">
    <property type="entry name" value="Dimerization cofactor of HNF-1 alpha"/>
    <property type="match status" value="1"/>
</dbReference>
<feature type="domain" description="HNF-p1" evidence="11">
    <location>
        <begin position="1"/>
        <end position="32"/>
    </location>
</feature>
<evidence type="ECO:0000313" key="13">
    <source>
        <dbReference type="Proteomes" id="UP000887567"/>
    </source>
</evidence>
<dbReference type="EnsemblMetazoa" id="XM_021044063.2">
    <property type="protein sequence ID" value="XP_020899722.1"/>
    <property type="gene ID" value="LOC110238392"/>
</dbReference>
<keyword evidence="4 7" id="KW-0371">Homeobox</keyword>
<dbReference type="GO" id="GO:0000981">
    <property type="term" value="F:DNA-binding transcription factor activity, RNA polymerase II-specific"/>
    <property type="evidence" value="ECO:0007669"/>
    <property type="project" value="TreeGrafter"/>
</dbReference>
<dbReference type="InterPro" id="IPR039066">
    <property type="entry name" value="HNF-1"/>
</dbReference>
<dbReference type="Gene3D" id="1.10.260.40">
    <property type="entry name" value="lambda repressor-like DNA-binding domains"/>
    <property type="match status" value="1"/>
</dbReference>
<feature type="region of interest" description="Disordered" evidence="8">
    <location>
        <begin position="38"/>
        <end position="77"/>
    </location>
</feature>
<feature type="region of interest" description="Disordered" evidence="8">
    <location>
        <begin position="280"/>
        <end position="338"/>
    </location>
</feature>
<evidence type="ECO:0008006" key="14">
    <source>
        <dbReference type="Google" id="ProtNLM"/>
    </source>
</evidence>
<sequence>MAGPVTDLQKQLITALLDSGITKEAIIQTVDSILAKQQEKQKNYEEKPPCKLEPVVREEQYMSDSGGSSDVESTKDEYNEEVVPASHNPILNPDSIGDHLLRIDPWQAARVIKMYMQQHNIPQREVVESTGLNQSHLSQHLNKGTPMKTQKRAVLYTWFERKQKEITLQYSNPGKRLYPDDDENPCKRSRRNRFKWGPASTNLLYNAYEQQRNPSKDEREALVIECNKAECEQRGVPYSNVGGLGPNLVTESRVYNWFANRRKEETFRMKLAIEAANYQDNPSQNLSSPNSSQLPSIAAPKIPPITSTPQTPSTHLRQPVTSPAHASYPTPTSSTFQSPVSQTMEAAGAAVSSGQVLPGVGTLMQSASMENDGIATQRVIPVITQNTDQSLMLPTSNIVTGDSPQFTSSPQMSLTISSVRSHQMIPPNASQALQAIASTVRQIQPIPITSISTATASAFIPPSMTPVSVPSITVSHIARSPIATIEHLATQQLRSRDNDRQVVNNTELVHDARKQILQENNNTCLMQTEDESAQSINGEHVIHHVIQAISPAVKEEIEKDLAQGKAEEAMDEISLAVKMEVNGGNVEEVDSIAETVTVETTSSSENTPTKDSKLENTSIGLQPFAKPTKAVIVQVNGNHDDSIGS</sequence>
<dbReference type="InterPro" id="IPR001356">
    <property type="entry name" value="HD"/>
</dbReference>
<accession>A0A913X6I1</accession>
<dbReference type="InterPro" id="IPR010982">
    <property type="entry name" value="Lambda_DNA-bd_dom_sf"/>
</dbReference>
<dbReference type="Proteomes" id="UP000887567">
    <property type="component" value="Unplaced"/>
</dbReference>
<feature type="domain" description="POU-specific atypical" evidence="10">
    <location>
        <begin position="80"/>
        <end position="175"/>
    </location>
</feature>
<evidence type="ECO:0000256" key="2">
    <source>
        <dbReference type="ARBA" id="ARBA00023015"/>
    </source>
</evidence>
<dbReference type="SUPFAM" id="SSF46689">
    <property type="entry name" value="Homeodomain-like"/>
    <property type="match status" value="1"/>
</dbReference>
<dbReference type="GO" id="GO:0030073">
    <property type="term" value="P:insulin secretion"/>
    <property type="evidence" value="ECO:0007669"/>
    <property type="project" value="InterPro"/>
</dbReference>
<feature type="compositionally biased region" description="Polar residues" evidence="8">
    <location>
        <begin position="329"/>
        <end position="338"/>
    </location>
</feature>
<dbReference type="InterPro" id="IPR023219">
    <property type="entry name" value="HNF1_dimer_N_dom_sf"/>
</dbReference>
<dbReference type="PROSITE" id="PS51937">
    <property type="entry name" value="HNF_P1"/>
    <property type="match status" value="1"/>
</dbReference>
<feature type="compositionally biased region" description="Low complexity" evidence="8">
    <location>
        <begin position="304"/>
        <end position="314"/>
    </location>
</feature>
<dbReference type="SUPFAM" id="SSF47413">
    <property type="entry name" value="lambda repressor-like DNA-binding domains"/>
    <property type="match status" value="1"/>
</dbReference>
<dbReference type="OrthoDB" id="5963445at2759"/>
<keyword evidence="13" id="KW-1185">Reference proteome</keyword>
<organism evidence="12 13">
    <name type="scientific">Exaiptasia diaphana</name>
    <name type="common">Tropical sea anemone</name>
    <name type="synonym">Aiptasia pulchella</name>
    <dbReference type="NCBI Taxonomy" id="2652724"/>
    <lineage>
        <taxon>Eukaryota</taxon>
        <taxon>Metazoa</taxon>
        <taxon>Cnidaria</taxon>
        <taxon>Anthozoa</taxon>
        <taxon>Hexacorallia</taxon>
        <taxon>Actiniaria</taxon>
        <taxon>Aiptasiidae</taxon>
        <taxon>Exaiptasia</taxon>
    </lineage>
</organism>
<dbReference type="GeneID" id="110238392"/>
<evidence type="ECO:0000259" key="9">
    <source>
        <dbReference type="PROSITE" id="PS50071"/>
    </source>
</evidence>
<feature type="region of interest" description="Disordered" evidence="8">
    <location>
        <begin position="597"/>
        <end position="617"/>
    </location>
</feature>
<dbReference type="SMART" id="SM00389">
    <property type="entry name" value="HOX"/>
    <property type="match status" value="1"/>
</dbReference>
<dbReference type="AlphaFoldDB" id="A0A913X6I1"/>
<dbReference type="PROSITE" id="PS50071">
    <property type="entry name" value="HOMEOBOX_2"/>
    <property type="match status" value="1"/>
</dbReference>
<evidence type="ECO:0000313" key="12">
    <source>
        <dbReference type="EnsemblMetazoa" id="XP_020899722.1"/>
    </source>
</evidence>
<dbReference type="GO" id="GO:0005634">
    <property type="term" value="C:nucleus"/>
    <property type="evidence" value="ECO:0007669"/>
    <property type="project" value="UniProtKB-SubCell"/>
</dbReference>
<dbReference type="PANTHER" id="PTHR11568">
    <property type="entry name" value="HEPATOCYTE NUCLEAR FACTOR 1"/>
    <property type="match status" value="1"/>
</dbReference>